<dbReference type="Pfam" id="PF05699">
    <property type="entry name" value="Dimer_Tnp_hAT"/>
    <property type="match status" value="1"/>
</dbReference>
<dbReference type="InterPro" id="IPR012337">
    <property type="entry name" value="RNaseH-like_sf"/>
</dbReference>
<feature type="region of interest" description="Disordered" evidence="1">
    <location>
        <begin position="1"/>
        <end position="33"/>
    </location>
</feature>
<feature type="domain" description="DUF4371" evidence="3">
    <location>
        <begin position="104"/>
        <end position="326"/>
    </location>
</feature>
<evidence type="ECO:0000259" key="2">
    <source>
        <dbReference type="Pfam" id="PF05699"/>
    </source>
</evidence>
<dbReference type="Proteomes" id="UP001634394">
    <property type="component" value="Unassembled WGS sequence"/>
</dbReference>
<evidence type="ECO:0000256" key="1">
    <source>
        <dbReference type="SAM" id="MobiDB-lite"/>
    </source>
</evidence>
<keyword evidence="5" id="KW-1185">Reference proteome</keyword>
<name>A0ABD3T7Q3_SINWO</name>
<sequence length="572" mass="65294">MSGRTKLSGAQQRNEKPKPLNRQESPENCADAFRNEDVIPKAKSGTKFIARGGQRAGLKNPCQMGSKCHALGSFILLTKKMHCLCCLLFPNSLSNVRSAFESPDGFSKWKKSEKVKHHEVNMHHRKSFIEWKEMERLLKLQRGIYEVLERKFQDEKLKWREILKRVIDIIKHLVSQSLALRGHVETLDSDSPGNCLATLKLVPSYDTVMAWHLRNTDILSMLANAVLDKIINEIKEAKYFDILFDSTPHISHTEQVAEVIPYVHFDFETRNAIVKETCIEFVELYPPKMQLAMQLLRSLEEDGLNFLDCTAQMYDNAAVMSGSISGVQTRLREKNPKAVFINCDNHSHNLAGVHAASVDPTLVTFFGTIQEVYVFFLASKIRCKKMSEKLELTVKKESDIRWSAREVAVRVIANSYDELIELLQYLNKDENEFADTRAKAGNLLKSLLSFDFVCFINFWSVILHKINRKNSEIELPSTPGALLKATIQYGKYVFPNLRTALKILLTMSVSVASCERSFSKLKLIKLYLRSTMGRERLSNLTILSIEKSILDSVDFDGIIDCFAETRTRKKNL</sequence>
<dbReference type="AlphaFoldDB" id="A0ABD3T7Q3"/>
<comment type="caution">
    <text evidence="4">The sequence shown here is derived from an EMBL/GenBank/DDBJ whole genome shotgun (WGS) entry which is preliminary data.</text>
</comment>
<dbReference type="PANTHER" id="PTHR45749:SF21">
    <property type="entry name" value="DUF4371 DOMAIN-CONTAINING PROTEIN"/>
    <property type="match status" value="1"/>
</dbReference>
<evidence type="ECO:0000313" key="5">
    <source>
        <dbReference type="Proteomes" id="UP001634394"/>
    </source>
</evidence>
<proteinExistence type="predicted"/>
<reference evidence="4 5" key="1">
    <citation type="submission" date="2024-11" db="EMBL/GenBank/DDBJ databases">
        <title>Chromosome-level genome assembly of the freshwater bivalve Anodonta woodiana.</title>
        <authorList>
            <person name="Chen X."/>
        </authorList>
    </citation>
    <scope>NUCLEOTIDE SEQUENCE [LARGE SCALE GENOMIC DNA]</scope>
    <source>
        <strain evidence="4">MN2024</strain>
        <tissue evidence="4">Gills</tissue>
    </source>
</reference>
<organism evidence="4 5">
    <name type="scientific">Sinanodonta woodiana</name>
    <name type="common">Chinese pond mussel</name>
    <name type="synonym">Anodonta woodiana</name>
    <dbReference type="NCBI Taxonomy" id="1069815"/>
    <lineage>
        <taxon>Eukaryota</taxon>
        <taxon>Metazoa</taxon>
        <taxon>Spiralia</taxon>
        <taxon>Lophotrochozoa</taxon>
        <taxon>Mollusca</taxon>
        <taxon>Bivalvia</taxon>
        <taxon>Autobranchia</taxon>
        <taxon>Heteroconchia</taxon>
        <taxon>Palaeoheterodonta</taxon>
        <taxon>Unionida</taxon>
        <taxon>Unionoidea</taxon>
        <taxon>Unionidae</taxon>
        <taxon>Unioninae</taxon>
        <taxon>Sinanodonta</taxon>
    </lineage>
</organism>
<dbReference type="SUPFAM" id="SSF53098">
    <property type="entry name" value="Ribonuclease H-like"/>
    <property type="match status" value="1"/>
</dbReference>
<dbReference type="Pfam" id="PF14291">
    <property type="entry name" value="DUF4371"/>
    <property type="match status" value="1"/>
</dbReference>
<accession>A0ABD3T7Q3</accession>
<evidence type="ECO:0000313" key="4">
    <source>
        <dbReference type="EMBL" id="KAL3832338.1"/>
    </source>
</evidence>
<protein>
    <submittedName>
        <fullName evidence="4">Uncharacterized protein</fullName>
    </submittedName>
</protein>
<dbReference type="PANTHER" id="PTHR45749">
    <property type="match status" value="1"/>
</dbReference>
<feature type="domain" description="HAT C-terminal dimerisation" evidence="2">
    <location>
        <begin position="494"/>
        <end position="547"/>
    </location>
</feature>
<dbReference type="InterPro" id="IPR008906">
    <property type="entry name" value="HATC_C_dom"/>
</dbReference>
<gene>
    <name evidence="4" type="ORF">ACJMK2_023990</name>
</gene>
<dbReference type="InterPro" id="IPR025398">
    <property type="entry name" value="DUF4371"/>
</dbReference>
<evidence type="ECO:0000259" key="3">
    <source>
        <dbReference type="Pfam" id="PF14291"/>
    </source>
</evidence>
<dbReference type="EMBL" id="JBJQND010000019">
    <property type="protein sequence ID" value="KAL3832338.1"/>
    <property type="molecule type" value="Genomic_DNA"/>
</dbReference>